<evidence type="ECO:0000256" key="3">
    <source>
        <dbReference type="ARBA" id="ARBA00012572"/>
    </source>
</evidence>
<dbReference type="PANTHER" id="PTHR42894">
    <property type="entry name" value="N-(5'-PHOSPHORIBOSYL)ANTHRANILATE ISOMERASE"/>
    <property type="match status" value="1"/>
</dbReference>
<keyword evidence="6 9" id="KW-0822">Tryptophan biosynthesis</keyword>
<reference evidence="12" key="1">
    <citation type="submission" date="2018-08" db="EMBL/GenBank/DDBJ databases">
        <authorList>
            <person name="Grouzdev D.S."/>
            <person name="Krutkina M.S."/>
        </authorList>
    </citation>
    <scope>NUCLEOTIDE SEQUENCE [LARGE SCALE GENOMIC DNA]</scope>
    <source>
        <strain evidence="12">4-11</strain>
    </source>
</reference>
<organism evidence="11 12">
    <name type="scientific">Sphaerochaeta halotolerans</name>
    <dbReference type="NCBI Taxonomy" id="2293840"/>
    <lineage>
        <taxon>Bacteria</taxon>
        <taxon>Pseudomonadati</taxon>
        <taxon>Spirochaetota</taxon>
        <taxon>Spirochaetia</taxon>
        <taxon>Spirochaetales</taxon>
        <taxon>Sphaerochaetaceae</taxon>
        <taxon>Sphaerochaeta</taxon>
    </lineage>
</organism>
<dbReference type="EC" id="5.3.1.24" evidence="3 9"/>
<evidence type="ECO:0000256" key="7">
    <source>
        <dbReference type="ARBA" id="ARBA00023141"/>
    </source>
</evidence>
<evidence type="ECO:0000313" key="12">
    <source>
        <dbReference type="Proteomes" id="UP000264002"/>
    </source>
</evidence>
<comment type="catalytic activity">
    <reaction evidence="1 9">
        <text>N-(5-phospho-beta-D-ribosyl)anthranilate = 1-(2-carboxyphenylamino)-1-deoxy-D-ribulose 5-phosphate</text>
        <dbReference type="Rhea" id="RHEA:21540"/>
        <dbReference type="ChEBI" id="CHEBI:18277"/>
        <dbReference type="ChEBI" id="CHEBI:58613"/>
        <dbReference type="EC" id="5.3.1.24"/>
    </reaction>
</comment>
<name>A0A372MGP6_9SPIR</name>
<evidence type="ECO:0000256" key="1">
    <source>
        <dbReference type="ARBA" id="ARBA00001164"/>
    </source>
</evidence>
<evidence type="ECO:0000313" key="11">
    <source>
        <dbReference type="EMBL" id="RFU94967.1"/>
    </source>
</evidence>
<dbReference type="Proteomes" id="UP000264002">
    <property type="component" value="Unassembled WGS sequence"/>
</dbReference>
<dbReference type="GO" id="GO:0000162">
    <property type="term" value="P:L-tryptophan biosynthetic process"/>
    <property type="evidence" value="ECO:0007669"/>
    <property type="project" value="UniProtKB-UniRule"/>
</dbReference>
<keyword evidence="8 9" id="KW-0413">Isomerase</keyword>
<dbReference type="AlphaFoldDB" id="A0A372MGP6"/>
<evidence type="ECO:0000259" key="10">
    <source>
        <dbReference type="Pfam" id="PF00697"/>
    </source>
</evidence>
<feature type="domain" description="N-(5'phosphoribosyl) anthranilate isomerase (PRAI)" evidence="10">
    <location>
        <begin position="5"/>
        <end position="186"/>
    </location>
</feature>
<dbReference type="InterPro" id="IPR011060">
    <property type="entry name" value="RibuloseP-bd_barrel"/>
</dbReference>
<dbReference type="HAMAP" id="MF_00135">
    <property type="entry name" value="PRAI"/>
    <property type="match status" value="1"/>
</dbReference>
<evidence type="ECO:0000256" key="2">
    <source>
        <dbReference type="ARBA" id="ARBA00004664"/>
    </source>
</evidence>
<sequence length="196" mass="21181">MTKIKLCGMQNEAHIEWANEAGCDYIGFVFAPSRRQISREVAANLRTRVIPSVSVVGVFVDEPVMHIAHIVNEGIIDLIQLHGGEDEAYLLALRSLCQLPIIKAVCSPRNAEKASTSADYILLDGATGGSGKVFDWNQAHGYDKPLFLAGGLHAGNLEKAIKTVGPYAVDLSSGLEEHGEKQRHLMLQATAIAHAL</sequence>
<evidence type="ECO:0000256" key="8">
    <source>
        <dbReference type="ARBA" id="ARBA00023235"/>
    </source>
</evidence>
<dbReference type="RefSeq" id="WP_117330184.1">
    <property type="nucleotide sequence ID" value="NZ_QUWK01000006.1"/>
</dbReference>
<dbReference type="SUPFAM" id="SSF51366">
    <property type="entry name" value="Ribulose-phoshate binding barrel"/>
    <property type="match status" value="1"/>
</dbReference>
<accession>A0A372MGP6</accession>
<reference evidence="11 12" key="2">
    <citation type="submission" date="2018-09" db="EMBL/GenBank/DDBJ databases">
        <title>Genome of Sphaerochaeta halotolerans strain 4-11.</title>
        <authorList>
            <person name="Nazina T.N."/>
            <person name="Sokolova D.S."/>
        </authorList>
    </citation>
    <scope>NUCLEOTIDE SEQUENCE [LARGE SCALE GENOMIC DNA]</scope>
    <source>
        <strain evidence="11 12">4-11</strain>
    </source>
</reference>
<protein>
    <recommendedName>
        <fullName evidence="4 9">N-(5'-phosphoribosyl)anthranilate isomerase</fullName>
        <shortName evidence="9">PRAI</shortName>
        <ecNumber evidence="3 9">5.3.1.24</ecNumber>
    </recommendedName>
</protein>
<keyword evidence="5 9" id="KW-0028">Amino-acid biosynthesis</keyword>
<comment type="caution">
    <text evidence="11">The sequence shown here is derived from an EMBL/GenBank/DDBJ whole genome shotgun (WGS) entry which is preliminary data.</text>
</comment>
<evidence type="ECO:0000256" key="5">
    <source>
        <dbReference type="ARBA" id="ARBA00022605"/>
    </source>
</evidence>
<evidence type="ECO:0000256" key="9">
    <source>
        <dbReference type="HAMAP-Rule" id="MF_00135"/>
    </source>
</evidence>
<proteinExistence type="inferred from homology"/>
<evidence type="ECO:0000256" key="6">
    <source>
        <dbReference type="ARBA" id="ARBA00022822"/>
    </source>
</evidence>
<evidence type="ECO:0000256" key="4">
    <source>
        <dbReference type="ARBA" id="ARBA00022272"/>
    </source>
</evidence>
<keyword evidence="12" id="KW-1185">Reference proteome</keyword>
<dbReference type="InterPro" id="IPR013785">
    <property type="entry name" value="Aldolase_TIM"/>
</dbReference>
<dbReference type="UniPathway" id="UPA00035">
    <property type="reaction ID" value="UER00042"/>
</dbReference>
<dbReference type="Pfam" id="PF00697">
    <property type="entry name" value="PRAI"/>
    <property type="match status" value="1"/>
</dbReference>
<dbReference type="InterPro" id="IPR044643">
    <property type="entry name" value="TrpF_fam"/>
</dbReference>
<keyword evidence="7 9" id="KW-0057">Aromatic amino acid biosynthesis</keyword>
<dbReference type="InterPro" id="IPR001240">
    <property type="entry name" value="PRAI_dom"/>
</dbReference>
<dbReference type="GO" id="GO:0004640">
    <property type="term" value="F:phosphoribosylanthranilate isomerase activity"/>
    <property type="evidence" value="ECO:0007669"/>
    <property type="project" value="UniProtKB-UniRule"/>
</dbReference>
<dbReference type="EMBL" id="QUWK01000006">
    <property type="protein sequence ID" value="RFU94967.1"/>
    <property type="molecule type" value="Genomic_DNA"/>
</dbReference>
<dbReference type="Gene3D" id="3.20.20.70">
    <property type="entry name" value="Aldolase class I"/>
    <property type="match status" value="1"/>
</dbReference>
<comment type="similarity">
    <text evidence="9">Belongs to the TrpF family.</text>
</comment>
<comment type="pathway">
    <text evidence="2 9">Amino-acid biosynthesis; L-tryptophan biosynthesis; L-tryptophan from chorismate: step 3/5.</text>
</comment>
<dbReference type="PANTHER" id="PTHR42894:SF1">
    <property type="entry name" value="N-(5'-PHOSPHORIBOSYL)ANTHRANILATE ISOMERASE"/>
    <property type="match status" value="1"/>
</dbReference>
<gene>
    <name evidence="9" type="primary">trpF</name>
    <name evidence="11" type="ORF">DYP60_07015</name>
</gene>
<dbReference type="CDD" id="cd00405">
    <property type="entry name" value="PRAI"/>
    <property type="match status" value="1"/>
</dbReference>